<keyword evidence="4" id="KW-1185">Reference proteome</keyword>
<dbReference type="Proteomes" id="UP000621500">
    <property type="component" value="Unassembled WGS sequence"/>
</dbReference>
<evidence type="ECO:0000256" key="1">
    <source>
        <dbReference type="SAM" id="MobiDB-lite"/>
    </source>
</evidence>
<keyword evidence="2" id="KW-0812">Transmembrane</keyword>
<comment type="caution">
    <text evidence="3">The sequence shown here is derived from an EMBL/GenBank/DDBJ whole genome shotgun (WGS) entry which is preliminary data.</text>
</comment>
<accession>A0ABQ4EKN1</accession>
<feature type="transmembrane region" description="Helical" evidence="2">
    <location>
        <begin position="37"/>
        <end position="59"/>
    </location>
</feature>
<evidence type="ECO:0000256" key="2">
    <source>
        <dbReference type="SAM" id="Phobius"/>
    </source>
</evidence>
<proteinExistence type="predicted"/>
<feature type="region of interest" description="Disordered" evidence="1">
    <location>
        <begin position="1"/>
        <end position="29"/>
    </location>
</feature>
<evidence type="ECO:0000313" key="3">
    <source>
        <dbReference type="EMBL" id="GIG94742.1"/>
    </source>
</evidence>
<name>A0ABQ4EKN1_9ACTN</name>
<feature type="region of interest" description="Disordered" evidence="1">
    <location>
        <begin position="81"/>
        <end position="103"/>
    </location>
</feature>
<protein>
    <submittedName>
        <fullName evidence="3">Uncharacterized protein</fullName>
    </submittedName>
</protein>
<keyword evidence="2" id="KW-1133">Transmembrane helix</keyword>
<evidence type="ECO:0000313" key="4">
    <source>
        <dbReference type="Proteomes" id="UP000621500"/>
    </source>
</evidence>
<sequence>MSWLPSGARLPTQPRAGRPHWRTHSTEGTGTMRIKRIAGLTLAGAAAVAAVGIATAAYADDPASEKTVRIVTENNGNVFGGTADVSEDCPEKAGAETPAEAGL</sequence>
<gene>
    <name evidence="3" type="ORF">Pma05_13150</name>
</gene>
<reference evidence="3 4" key="1">
    <citation type="submission" date="2021-01" db="EMBL/GenBank/DDBJ databases">
        <title>Whole genome shotgun sequence of Plantactinospora mayteni NBRC 109088.</title>
        <authorList>
            <person name="Komaki H."/>
            <person name="Tamura T."/>
        </authorList>
    </citation>
    <scope>NUCLEOTIDE SEQUENCE [LARGE SCALE GENOMIC DNA]</scope>
    <source>
        <strain evidence="3 4">NBRC 109088</strain>
    </source>
</reference>
<dbReference type="EMBL" id="BONX01000007">
    <property type="protein sequence ID" value="GIG94742.1"/>
    <property type="molecule type" value="Genomic_DNA"/>
</dbReference>
<organism evidence="3 4">
    <name type="scientific">Plantactinospora mayteni</name>
    <dbReference type="NCBI Taxonomy" id="566021"/>
    <lineage>
        <taxon>Bacteria</taxon>
        <taxon>Bacillati</taxon>
        <taxon>Actinomycetota</taxon>
        <taxon>Actinomycetes</taxon>
        <taxon>Micromonosporales</taxon>
        <taxon>Micromonosporaceae</taxon>
        <taxon>Plantactinospora</taxon>
    </lineage>
</organism>
<keyword evidence="2" id="KW-0472">Membrane</keyword>